<sequence>MLSRAEGPKSDLAFRVEVPERPERPEFGGDACDTGPVVRMRT</sequence>
<proteinExistence type="predicted"/>
<comment type="caution">
    <text evidence="2">The sequence shown here is derived from an EMBL/GenBank/DDBJ whole genome shotgun (WGS) entry which is preliminary data.</text>
</comment>
<reference evidence="2 3" key="1">
    <citation type="submission" date="2024-09" db="EMBL/GenBank/DDBJ databases">
        <authorList>
            <person name="Sun Q."/>
            <person name="Mori K."/>
        </authorList>
    </citation>
    <scope>NUCLEOTIDE SEQUENCE [LARGE SCALE GENOMIC DNA]</scope>
    <source>
        <strain evidence="2 3">JCM 3028</strain>
    </source>
</reference>
<gene>
    <name evidence="2" type="ORF">ACFFRH_39705</name>
</gene>
<keyword evidence="3" id="KW-1185">Reference proteome</keyword>
<evidence type="ECO:0000313" key="3">
    <source>
        <dbReference type="Proteomes" id="UP001589610"/>
    </source>
</evidence>
<protein>
    <submittedName>
        <fullName evidence="2">Uncharacterized protein</fullName>
    </submittedName>
</protein>
<feature type="region of interest" description="Disordered" evidence="1">
    <location>
        <begin position="19"/>
        <end position="42"/>
    </location>
</feature>
<accession>A0ABV5TS03</accession>
<dbReference type="RefSeq" id="WP_344749369.1">
    <property type="nucleotide sequence ID" value="NZ_BAAAWW010000192.1"/>
</dbReference>
<organism evidence="2 3">
    <name type="scientific">Streptosporangium vulgare</name>
    <dbReference type="NCBI Taxonomy" id="46190"/>
    <lineage>
        <taxon>Bacteria</taxon>
        <taxon>Bacillati</taxon>
        <taxon>Actinomycetota</taxon>
        <taxon>Actinomycetes</taxon>
        <taxon>Streptosporangiales</taxon>
        <taxon>Streptosporangiaceae</taxon>
        <taxon>Streptosporangium</taxon>
    </lineage>
</organism>
<name>A0ABV5TS03_9ACTN</name>
<evidence type="ECO:0000256" key="1">
    <source>
        <dbReference type="SAM" id="MobiDB-lite"/>
    </source>
</evidence>
<dbReference type="EMBL" id="JBHMBS010000036">
    <property type="protein sequence ID" value="MFB9681641.1"/>
    <property type="molecule type" value="Genomic_DNA"/>
</dbReference>
<evidence type="ECO:0000313" key="2">
    <source>
        <dbReference type="EMBL" id="MFB9681641.1"/>
    </source>
</evidence>
<dbReference type="Proteomes" id="UP001589610">
    <property type="component" value="Unassembled WGS sequence"/>
</dbReference>